<accession>X1ET41</accession>
<gene>
    <name evidence="1" type="ORF">S01H4_61553</name>
</gene>
<dbReference type="EMBL" id="BART01036519">
    <property type="protein sequence ID" value="GAH11808.1"/>
    <property type="molecule type" value="Genomic_DNA"/>
</dbReference>
<comment type="caution">
    <text evidence="1">The sequence shown here is derived from an EMBL/GenBank/DDBJ whole genome shotgun (WGS) entry which is preliminary data.</text>
</comment>
<name>X1ET41_9ZZZZ</name>
<dbReference type="AlphaFoldDB" id="X1ET41"/>
<dbReference type="Gene3D" id="3.40.50.300">
    <property type="entry name" value="P-loop containing nucleotide triphosphate hydrolases"/>
    <property type="match status" value="1"/>
</dbReference>
<protein>
    <recommendedName>
        <fullName evidence="2">Sulfotransferase domain-containing protein</fullName>
    </recommendedName>
</protein>
<organism evidence="1">
    <name type="scientific">marine sediment metagenome</name>
    <dbReference type="NCBI Taxonomy" id="412755"/>
    <lineage>
        <taxon>unclassified sequences</taxon>
        <taxon>metagenomes</taxon>
        <taxon>ecological metagenomes</taxon>
    </lineage>
</organism>
<dbReference type="InterPro" id="IPR027417">
    <property type="entry name" value="P-loop_NTPase"/>
</dbReference>
<evidence type="ECO:0008006" key="2">
    <source>
        <dbReference type="Google" id="ProtNLM"/>
    </source>
</evidence>
<evidence type="ECO:0000313" key="1">
    <source>
        <dbReference type="EMBL" id="GAH11808.1"/>
    </source>
</evidence>
<proteinExistence type="predicted"/>
<sequence length="52" mass="6250">MKYYFTDYVIKKLYYKNGDKLLILKDPIDTANIDLLIELYPNAKFVHIIRDP</sequence>
<reference evidence="1" key="1">
    <citation type="journal article" date="2014" name="Front. Microbiol.">
        <title>High frequency of phylogenetically diverse reductive dehalogenase-homologous genes in deep subseafloor sedimentary metagenomes.</title>
        <authorList>
            <person name="Kawai M."/>
            <person name="Futagami T."/>
            <person name="Toyoda A."/>
            <person name="Takaki Y."/>
            <person name="Nishi S."/>
            <person name="Hori S."/>
            <person name="Arai W."/>
            <person name="Tsubouchi T."/>
            <person name="Morono Y."/>
            <person name="Uchiyama I."/>
            <person name="Ito T."/>
            <person name="Fujiyama A."/>
            <person name="Inagaki F."/>
            <person name="Takami H."/>
        </authorList>
    </citation>
    <scope>NUCLEOTIDE SEQUENCE</scope>
    <source>
        <strain evidence="1">Expedition CK06-06</strain>
    </source>
</reference>
<dbReference type="Pfam" id="PF13469">
    <property type="entry name" value="Sulfotransfer_3"/>
    <property type="match status" value="1"/>
</dbReference>
<dbReference type="SUPFAM" id="SSF52540">
    <property type="entry name" value="P-loop containing nucleoside triphosphate hydrolases"/>
    <property type="match status" value="1"/>
</dbReference>
<feature type="non-terminal residue" evidence="1">
    <location>
        <position position="52"/>
    </location>
</feature>